<keyword evidence="4" id="KW-1185">Reference proteome</keyword>
<feature type="region of interest" description="Disordered" evidence="1">
    <location>
        <begin position="164"/>
        <end position="185"/>
    </location>
</feature>
<proteinExistence type="predicted"/>
<evidence type="ECO:0000313" key="4">
    <source>
        <dbReference type="Proteomes" id="UP001382935"/>
    </source>
</evidence>
<feature type="chain" id="PRO_5045624387" description="DUF4384 domain-containing protein" evidence="2">
    <location>
        <begin position="22"/>
        <end position="315"/>
    </location>
</feature>
<evidence type="ECO:0008006" key="5">
    <source>
        <dbReference type="Google" id="ProtNLM"/>
    </source>
</evidence>
<organism evidence="3 4">
    <name type="scientific">Sphingomonas kaistensis</name>
    <dbReference type="NCBI Taxonomy" id="298708"/>
    <lineage>
        <taxon>Bacteria</taxon>
        <taxon>Pseudomonadati</taxon>
        <taxon>Pseudomonadota</taxon>
        <taxon>Alphaproteobacteria</taxon>
        <taxon>Sphingomonadales</taxon>
        <taxon>Sphingomonadaceae</taxon>
        <taxon>Sphingomonas</taxon>
    </lineage>
</organism>
<evidence type="ECO:0000256" key="1">
    <source>
        <dbReference type="SAM" id="MobiDB-lite"/>
    </source>
</evidence>
<sequence length="315" mass="34396">MKLQRLTFLAAAVMQPTVASAEPNVLGAAAPRQVVEKREEKPGSYSFDARQLELTVQRSFKASLALQYSTMCANAAAETRIRLATQRTNALEKIAVEKLGGERFGFLLADTLQDPRNIYLPGCPSPAEFERRIQSYEKALEELSVALGSPALPAFKAPLPAQQTAELPPAGADSQIKREASPTPPKQGWIYSEQGGDPIAYPGPNAWFQSVGFTCQPQRVALTYQETPFVYSDDKTEFSIRVGSVTWTGPAKSKGHTISADIPLSHSVIDALAKPQRGTIAVRFGPYPYEIPHDSVVLQRVVSECRIKVGIRGRL</sequence>
<feature type="signal peptide" evidence="2">
    <location>
        <begin position="1"/>
        <end position="21"/>
    </location>
</feature>
<gene>
    <name evidence="3" type="ORF">V6R86_09205</name>
</gene>
<evidence type="ECO:0000313" key="3">
    <source>
        <dbReference type="EMBL" id="WWM70846.1"/>
    </source>
</evidence>
<dbReference type="EMBL" id="CP145607">
    <property type="protein sequence ID" value="WWM70846.1"/>
    <property type="molecule type" value="Genomic_DNA"/>
</dbReference>
<accession>A0ABZ2G4W0</accession>
<protein>
    <recommendedName>
        <fullName evidence="5">DUF4384 domain-containing protein</fullName>
    </recommendedName>
</protein>
<dbReference type="RefSeq" id="WP_338503965.1">
    <property type="nucleotide sequence ID" value="NZ_CP145607.1"/>
</dbReference>
<dbReference type="Proteomes" id="UP001382935">
    <property type="component" value="Chromosome"/>
</dbReference>
<name>A0ABZ2G4W0_9SPHN</name>
<reference evidence="3 4" key="1">
    <citation type="submission" date="2024-02" db="EMBL/GenBank/DDBJ databases">
        <title>Full genome sequence of Sphingomonas kaistensis.</title>
        <authorList>
            <person name="Poletto B.L."/>
            <person name="Silva G."/>
            <person name="Galante D."/>
            <person name="Campos K.R."/>
            <person name="Santos M.B.N."/>
            <person name="Sacchi C.T."/>
        </authorList>
    </citation>
    <scope>NUCLEOTIDE SEQUENCE [LARGE SCALE GENOMIC DNA]</scope>
    <source>
        <strain evidence="3 4">MA4R</strain>
    </source>
</reference>
<keyword evidence="2" id="KW-0732">Signal</keyword>
<evidence type="ECO:0000256" key="2">
    <source>
        <dbReference type="SAM" id="SignalP"/>
    </source>
</evidence>